<evidence type="ECO:0000256" key="1">
    <source>
        <dbReference type="ARBA" id="ARBA00022503"/>
    </source>
</evidence>
<dbReference type="OrthoDB" id="248552at2"/>
<feature type="binding site" evidence="4">
    <location>
        <begin position="137"/>
        <end position="138"/>
    </location>
    <ligand>
        <name>substrate</name>
    </ligand>
</feature>
<accession>A0A9X0EBX5</accession>
<dbReference type="InterPro" id="IPR037031">
    <property type="entry name" value="AstB_sf"/>
</dbReference>
<name>A0A9X0EBX5_9PSED</name>
<dbReference type="GO" id="GO:0019545">
    <property type="term" value="P:L-arginine catabolic process to succinate"/>
    <property type="evidence" value="ECO:0007669"/>
    <property type="project" value="UniProtKB-UniRule"/>
</dbReference>
<dbReference type="HAMAP" id="MF_01172">
    <property type="entry name" value="AstB"/>
    <property type="match status" value="1"/>
</dbReference>
<dbReference type="RefSeq" id="WP_037013737.1">
    <property type="nucleotide sequence ID" value="NZ_JRMB01000002.1"/>
</dbReference>
<protein>
    <recommendedName>
        <fullName evidence="4 5">N-succinylarginine dihydrolase</fullName>
        <ecNumber evidence="4 5">3.5.3.23</ecNumber>
    </recommendedName>
</protein>
<comment type="function">
    <text evidence="3 4">Catalyzes the hydrolysis of N(2)-succinylarginine into N(2)-succinylornithine, ammonia and CO(2).</text>
</comment>
<reference evidence="6 7" key="1">
    <citation type="submission" date="2014-09" db="EMBL/GenBank/DDBJ databases">
        <title>Genome sequence of Pseudomonas lutea strain DSM 17257T.</title>
        <authorList>
            <person name="Kwak Y."/>
            <person name="Shin J.-H."/>
        </authorList>
    </citation>
    <scope>NUCLEOTIDE SEQUENCE [LARGE SCALE GENOMIC DNA]</scope>
    <source>
        <strain evidence="6 7">DSM 17257</strain>
    </source>
</reference>
<dbReference type="Pfam" id="PF04996">
    <property type="entry name" value="AstB"/>
    <property type="match status" value="1"/>
</dbReference>
<feature type="active site" evidence="4">
    <location>
        <position position="250"/>
    </location>
</feature>
<feature type="binding site" evidence="4">
    <location>
        <position position="252"/>
    </location>
    <ligand>
        <name>substrate</name>
    </ligand>
</feature>
<feature type="active site" description="Nucleophile" evidence="4">
    <location>
        <position position="371"/>
    </location>
</feature>
<feature type="binding site" evidence="4">
    <location>
        <position position="214"/>
    </location>
    <ligand>
        <name>substrate</name>
    </ligand>
</feature>
<comment type="similarity">
    <text evidence="4">Belongs to the succinylarginine dihydrolase family.</text>
</comment>
<keyword evidence="1 4" id="KW-0056">Arginine metabolism</keyword>
<dbReference type="NCBIfam" id="NF009789">
    <property type="entry name" value="PRK13281.1"/>
    <property type="match status" value="1"/>
</dbReference>
<organism evidence="6 7">
    <name type="scientific">Pseudomonas lutea</name>
    <dbReference type="NCBI Taxonomy" id="243924"/>
    <lineage>
        <taxon>Bacteria</taxon>
        <taxon>Pseudomonadati</taxon>
        <taxon>Pseudomonadota</taxon>
        <taxon>Gammaproteobacteria</taxon>
        <taxon>Pseudomonadales</taxon>
        <taxon>Pseudomonadaceae</taxon>
        <taxon>Pseudomonas</taxon>
    </lineage>
</organism>
<sequence>MKSCEVNFDGLVGPTHNYGGLSFGNVASQNNCQQASNPREAALQGLAKMKALMEMGFTQGVLAPQERPDVAGLRRLGFSGSDAQVIERAAKESMPLLAASCSASSMWVANAATVSPSADTADGRVHFTAANLNCKYHRSIEHPTTSRVLGAMFADQQHFAHHAALPAVAQFGDEGAANHTRFCRSYGEAGVEFFVFGRAAFDSRFPAPQKYPARQTLEASQAVARLHGLSAEGVVFAQQNPAVIDQGVFHNDVISVGNGEVLFYHEDAFLNTEPMLAELNDKLGRRGGRFQAICVPRSEVGVEDAVRSYLFNSQLLSRADGSMLLIVPEECRSNERVWNYLQRLLADDSPIREVNVFDLKQSMQNGGGPACLRLRVALNETELAAVNPGVIMTAPLYETLTQWVDKHYRDRMSDSDLADPQLLTECRTALDELTQHLKLGAVYPFQID</sequence>
<dbReference type="NCBIfam" id="TIGR03241">
    <property type="entry name" value="arg_catab_astB"/>
    <property type="match status" value="1"/>
</dbReference>
<keyword evidence="2 4" id="KW-0378">Hydrolase</keyword>
<evidence type="ECO:0000256" key="3">
    <source>
        <dbReference type="ARBA" id="ARBA00053781"/>
    </source>
</evidence>
<evidence type="ECO:0000256" key="4">
    <source>
        <dbReference type="HAMAP-Rule" id="MF_01172"/>
    </source>
</evidence>
<proteinExistence type="inferred from homology"/>
<comment type="catalytic activity">
    <reaction evidence="4">
        <text>N(2)-succinyl-L-arginine + 2 H2O + 2 H(+) = N(2)-succinyl-L-ornithine + 2 NH4(+) + CO2</text>
        <dbReference type="Rhea" id="RHEA:19533"/>
        <dbReference type="ChEBI" id="CHEBI:15377"/>
        <dbReference type="ChEBI" id="CHEBI:15378"/>
        <dbReference type="ChEBI" id="CHEBI:16526"/>
        <dbReference type="ChEBI" id="CHEBI:28938"/>
        <dbReference type="ChEBI" id="CHEBI:58241"/>
        <dbReference type="ChEBI" id="CHEBI:58514"/>
        <dbReference type="EC" id="3.5.3.23"/>
    </reaction>
</comment>
<dbReference type="Proteomes" id="UP000029719">
    <property type="component" value="Unassembled WGS sequence"/>
</dbReference>
<dbReference type="PANTHER" id="PTHR30420">
    <property type="entry name" value="N-SUCCINYLARGININE DIHYDROLASE"/>
    <property type="match status" value="1"/>
</dbReference>
<feature type="binding site" evidence="4">
    <location>
        <position position="365"/>
    </location>
    <ligand>
        <name>substrate</name>
    </ligand>
</feature>
<dbReference type="GO" id="GO:0019544">
    <property type="term" value="P:L-arginine catabolic process to L-glutamate"/>
    <property type="evidence" value="ECO:0007669"/>
    <property type="project" value="UniProtKB-UniRule"/>
</dbReference>
<dbReference type="PANTHER" id="PTHR30420:SF2">
    <property type="entry name" value="N-SUCCINYLARGININE DIHYDROLASE"/>
    <property type="match status" value="1"/>
</dbReference>
<dbReference type="InterPro" id="IPR007079">
    <property type="entry name" value="SuccinylArg_d-Hdrlase_AstB"/>
</dbReference>
<feature type="active site" evidence="4">
    <location>
        <position position="174"/>
    </location>
</feature>
<feature type="binding site" evidence="4">
    <location>
        <position position="110"/>
    </location>
    <ligand>
        <name>substrate</name>
    </ligand>
</feature>
<dbReference type="FunFam" id="3.75.10.20:FF:000001">
    <property type="entry name" value="N-succinylarginine dihydrolase"/>
    <property type="match status" value="1"/>
</dbReference>
<dbReference type="AlphaFoldDB" id="A0A9X0EBX5"/>
<evidence type="ECO:0000256" key="5">
    <source>
        <dbReference type="NCBIfam" id="TIGR03241"/>
    </source>
</evidence>
<dbReference type="GO" id="GO:0009015">
    <property type="term" value="F:N-succinylarginine dihydrolase activity"/>
    <property type="evidence" value="ECO:0007669"/>
    <property type="project" value="UniProtKB-UniRule"/>
</dbReference>
<dbReference type="Gene3D" id="3.75.10.20">
    <property type="entry name" value="Succinylarginine dihydrolase"/>
    <property type="match status" value="1"/>
</dbReference>
<dbReference type="EMBL" id="JRMB01000002">
    <property type="protein sequence ID" value="KGF63008.1"/>
    <property type="molecule type" value="Genomic_DNA"/>
</dbReference>
<dbReference type="EC" id="3.5.3.23" evidence="4 5"/>
<comment type="subunit">
    <text evidence="4">Homodimer.</text>
</comment>
<evidence type="ECO:0000256" key="2">
    <source>
        <dbReference type="ARBA" id="ARBA00022801"/>
    </source>
</evidence>
<dbReference type="SUPFAM" id="SSF55909">
    <property type="entry name" value="Pentein"/>
    <property type="match status" value="1"/>
</dbReference>
<evidence type="ECO:0000313" key="6">
    <source>
        <dbReference type="EMBL" id="KGF63008.1"/>
    </source>
</evidence>
<gene>
    <name evidence="4" type="primary">astB</name>
    <name evidence="6" type="ORF">LT42_13760</name>
</gene>
<comment type="pathway">
    <text evidence="4">Amino-acid degradation; L-arginine degradation via AST pathway; L-glutamate and succinate from L-arginine: step 2/5.</text>
</comment>
<feature type="binding site" evidence="4">
    <location>
        <begin position="19"/>
        <end position="28"/>
    </location>
    <ligand>
        <name>substrate</name>
    </ligand>
</feature>
<evidence type="ECO:0000313" key="7">
    <source>
        <dbReference type="Proteomes" id="UP000029719"/>
    </source>
</evidence>
<comment type="caution">
    <text evidence="6">The sequence shown here is derived from an EMBL/GenBank/DDBJ whole genome shotgun (WGS) entry which is preliminary data.</text>
</comment>